<evidence type="ECO:0000256" key="4">
    <source>
        <dbReference type="SAM" id="MobiDB-lite"/>
    </source>
</evidence>
<keyword evidence="7" id="KW-1185">Reference proteome</keyword>
<keyword evidence="2" id="KW-0808">Transferase</keyword>
<proteinExistence type="inferred from homology"/>
<feature type="region of interest" description="Disordered" evidence="4">
    <location>
        <begin position="270"/>
        <end position="291"/>
    </location>
</feature>
<comment type="similarity">
    <text evidence="1">Belongs to the carbohydrate kinase PfkB family.</text>
</comment>
<evidence type="ECO:0000256" key="2">
    <source>
        <dbReference type="ARBA" id="ARBA00022679"/>
    </source>
</evidence>
<organism evidence="6 7">
    <name type="scientific">Ectocarpus siliculosus</name>
    <name type="common">Brown alga</name>
    <name type="synonym">Conferva siliculosa</name>
    <dbReference type="NCBI Taxonomy" id="2880"/>
    <lineage>
        <taxon>Eukaryota</taxon>
        <taxon>Sar</taxon>
        <taxon>Stramenopiles</taxon>
        <taxon>Ochrophyta</taxon>
        <taxon>PX clade</taxon>
        <taxon>Phaeophyceae</taxon>
        <taxon>Ectocarpales</taxon>
        <taxon>Ectocarpaceae</taxon>
        <taxon>Ectocarpus</taxon>
    </lineage>
</organism>
<dbReference type="OrthoDB" id="204058at2759"/>
<feature type="compositionally biased region" description="Gly residues" evidence="4">
    <location>
        <begin position="270"/>
        <end position="289"/>
    </location>
</feature>
<dbReference type="OMA" id="CAMVARD"/>
<dbReference type="InterPro" id="IPR029056">
    <property type="entry name" value="Ribokinase-like"/>
</dbReference>
<name>D8LMS7_ECTSI</name>
<dbReference type="Proteomes" id="UP000002630">
    <property type="component" value="Linkage Group LG15"/>
</dbReference>
<dbReference type="GO" id="GO:0016301">
    <property type="term" value="F:kinase activity"/>
    <property type="evidence" value="ECO:0007669"/>
    <property type="project" value="UniProtKB-KW"/>
</dbReference>
<dbReference type="PANTHER" id="PTHR43320:SF3">
    <property type="entry name" value="CARBOHYDRATE KINASE PFKB DOMAIN-CONTAINING PROTEIN"/>
    <property type="match status" value="1"/>
</dbReference>
<gene>
    <name evidence="6" type="primary">PK</name>
    <name evidence="6" type="ORF">Esi_0041_0042</name>
</gene>
<dbReference type="EMBL" id="FN648608">
    <property type="protein sequence ID" value="CBN74728.1"/>
    <property type="molecule type" value="Genomic_DNA"/>
</dbReference>
<dbReference type="InterPro" id="IPR011611">
    <property type="entry name" value="PfkB_dom"/>
</dbReference>
<dbReference type="Pfam" id="PF00294">
    <property type="entry name" value="PfkB"/>
    <property type="match status" value="2"/>
</dbReference>
<sequence>MLGGSAANFAVHATNLNRAQPPFELLASAAPQDDQAQQLNPAAAAAAEAAACGEEAGARAAAAPVESCKANTKKKQACVLHTSVASDDMGAFVRGKLIEHGVEWSQTKAREHQGACVVLSGREDRSFVTHRGSAALFCREDIDVPRLLESDHVHVAGFYNCPALWKDLPSLLAEAKAGGASCSLGPQWDAKEEWGGLEPLYPYLDVFMPNEAEALNISGCGDVAEAASFFLDRGVGLVVVTRGGGGAFAASRRHGGGGTAGGRGSVRVKGGGGGGAAGGAGDDGGGEGGFQRSWEQKCVPVEVVDTTGAGDAFSAGFLHVWVGGGDVQAALRWGCALGTAVVTRVGASSKLSIEEDVRPHLVL</sequence>
<dbReference type="SUPFAM" id="SSF53613">
    <property type="entry name" value="Ribokinase-like"/>
    <property type="match status" value="1"/>
</dbReference>
<evidence type="ECO:0000313" key="6">
    <source>
        <dbReference type="EMBL" id="CBN74728.1"/>
    </source>
</evidence>
<dbReference type="PROSITE" id="PS00584">
    <property type="entry name" value="PFKB_KINASES_2"/>
    <property type="match status" value="1"/>
</dbReference>
<evidence type="ECO:0000313" key="7">
    <source>
        <dbReference type="Proteomes" id="UP000002630"/>
    </source>
</evidence>
<dbReference type="AlphaFoldDB" id="D8LMS7"/>
<feature type="domain" description="Carbohydrate kinase PfkB" evidence="5">
    <location>
        <begin position="82"/>
        <end position="253"/>
    </location>
</feature>
<dbReference type="PANTHER" id="PTHR43320">
    <property type="entry name" value="SUGAR KINASE"/>
    <property type="match status" value="1"/>
</dbReference>
<reference evidence="6 7" key="1">
    <citation type="journal article" date="2010" name="Nature">
        <title>The Ectocarpus genome and the independent evolution of multicellularity in brown algae.</title>
        <authorList>
            <person name="Cock J.M."/>
            <person name="Sterck L."/>
            <person name="Rouze P."/>
            <person name="Scornet D."/>
            <person name="Allen A.E."/>
            <person name="Amoutzias G."/>
            <person name="Anthouard V."/>
            <person name="Artiguenave F."/>
            <person name="Aury J.M."/>
            <person name="Badger J.H."/>
            <person name="Beszteri B."/>
            <person name="Billiau K."/>
            <person name="Bonnet E."/>
            <person name="Bothwell J.H."/>
            <person name="Bowler C."/>
            <person name="Boyen C."/>
            <person name="Brownlee C."/>
            <person name="Carrano C.J."/>
            <person name="Charrier B."/>
            <person name="Cho G.Y."/>
            <person name="Coelho S.M."/>
            <person name="Collen J."/>
            <person name="Corre E."/>
            <person name="Da Silva C."/>
            <person name="Delage L."/>
            <person name="Delaroque N."/>
            <person name="Dittami S.M."/>
            <person name="Doulbeau S."/>
            <person name="Elias M."/>
            <person name="Farnham G."/>
            <person name="Gachon C.M."/>
            <person name="Gschloessl B."/>
            <person name="Heesch S."/>
            <person name="Jabbari K."/>
            <person name="Jubin C."/>
            <person name="Kawai H."/>
            <person name="Kimura K."/>
            <person name="Kloareg B."/>
            <person name="Kupper F.C."/>
            <person name="Lang D."/>
            <person name="Le Bail A."/>
            <person name="Leblanc C."/>
            <person name="Lerouge P."/>
            <person name="Lohr M."/>
            <person name="Lopez P.J."/>
            <person name="Martens C."/>
            <person name="Maumus F."/>
            <person name="Michel G."/>
            <person name="Miranda-Saavedra D."/>
            <person name="Morales J."/>
            <person name="Moreau H."/>
            <person name="Motomura T."/>
            <person name="Nagasato C."/>
            <person name="Napoli C.A."/>
            <person name="Nelson D.R."/>
            <person name="Nyvall-Collen P."/>
            <person name="Peters A.F."/>
            <person name="Pommier C."/>
            <person name="Potin P."/>
            <person name="Poulain J."/>
            <person name="Quesneville H."/>
            <person name="Read B."/>
            <person name="Rensing S.A."/>
            <person name="Ritter A."/>
            <person name="Rousvoal S."/>
            <person name="Samanta M."/>
            <person name="Samson G."/>
            <person name="Schroeder D.C."/>
            <person name="Segurens B."/>
            <person name="Strittmatter M."/>
            <person name="Tonon T."/>
            <person name="Tregear J.W."/>
            <person name="Valentin K."/>
            <person name="von Dassow P."/>
            <person name="Yamagishi T."/>
            <person name="Van de Peer Y."/>
            <person name="Wincker P."/>
        </authorList>
    </citation>
    <scope>NUCLEOTIDE SEQUENCE [LARGE SCALE GENOMIC DNA]</scope>
    <source>
        <strain evidence="7">Ec32 / CCAP1310/4</strain>
    </source>
</reference>
<dbReference type="InterPro" id="IPR052700">
    <property type="entry name" value="Carb_kinase_PfkB-like"/>
</dbReference>
<accession>D8LMS7</accession>
<dbReference type="Gene3D" id="3.40.1190.20">
    <property type="match status" value="1"/>
</dbReference>
<keyword evidence="3" id="KW-0418">Kinase</keyword>
<protein>
    <submittedName>
        <fullName evidence="6">PfkB</fullName>
    </submittedName>
</protein>
<dbReference type="EMBL" id="FN649740">
    <property type="protein sequence ID" value="CBN74728.1"/>
    <property type="molecule type" value="Genomic_DNA"/>
</dbReference>
<feature type="domain" description="Carbohydrate kinase PfkB" evidence="5">
    <location>
        <begin position="298"/>
        <end position="351"/>
    </location>
</feature>
<evidence type="ECO:0000259" key="5">
    <source>
        <dbReference type="Pfam" id="PF00294"/>
    </source>
</evidence>
<evidence type="ECO:0000256" key="3">
    <source>
        <dbReference type="ARBA" id="ARBA00022777"/>
    </source>
</evidence>
<evidence type="ECO:0000256" key="1">
    <source>
        <dbReference type="ARBA" id="ARBA00010688"/>
    </source>
</evidence>
<dbReference type="InterPro" id="IPR002173">
    <property type="entry name" value="Carboh/pur_kinase_PfkB_CS"/>
</dbReference>
<dbReference type="InParanoid" id="D8LMS7"/>